<sequence length="385" mass="43825">MGDHKKWASRARSERNLPTHVPALDGIRGVAVLLVFISHFHWILSPDPFLAKVTPWHFINRTFEAGFLGVDIFFVLSGFLITSLLLKERSSNQSGMVSRFYKRRALRLLPALYALLIVDFFISRWENFPSDIQWRTTWHALLYLNNWNIVWNFGATQDDLGHLWSLGIEEQFYIVWPIVMLAIAALKVPPKIAISLTAIFAVVVTWHRLDLWNNGVSWLFLYVRTDARVDSLLMGATFAYVYRHYRVPPKILNLLATSALFGLIYIKYSFASLPLHPFLFQGGFTVIAVLAGTIILAAAEGAWFANRVLISRPLTIIGKVSYGLYLWHVPVFFVLGRHVTSGPKPLRILIGIVIASAVTSLSWYFVEKPFLNIKNRKYGNVPAIP</sequence>
<feature type="domain" description="Acyltransferase 3" evidence="2">
    <location>
        <begin position="22"/>
        <end position="364"/>
    </location>
</feature>
<feature type="transmembrane region" description="Helical" evidence="1">
    <location>
        <begin position="316"/>
        <end position="336"/>
    </location>
</feature>
<evidence type="ECO:0000313" key="3">
    <source>
        <dbReference type="EMBL" id="CAB4591830.1"/>
    </source>
</evidence>
<dbReference type="EMBL" id="CAEZUK010000018">
    <property type="protein sequence ID" value="CAB4591830.1"/>
    <property type="molecule type" value="Genomic_DNA"/>
</dbReference>
<feature type="transmembrane region" description="Helical" evidence="1">
    <location>
        <begin position="65"/>
        <end position="86"/>
    </location>
</feature>
<proteinExistence type="predicted"/>
<feature type="transmembrane region" description="Helical" evidence="1">
    <location>
        <begin position="21"/>
        <end position="45"/>
    </location>
</feature>
<dbReference type="AlphaFoldDB" id="A0A6J6FU04"/>
<accession>A0A6J6FU04</accession>
<dbReference type="PANTHER" id="PTHR23028">
    <property type="entry name" value="ACETYLTRANSFERASE"/>
    <property type="match status" value="1"/>
</dbReference>
<feature type="transmembrane region" description="Helical" evidence="1">
    <location>
        <begin position="106"/>
        <end position="125"/>
    </location>
</feature>
<gene>
    <name evidence="3" type="ORF">UFOPK1820_00195</name>
</gene>
<reference evidence="3" key="1">
    <citation type="submission" date="2020-05" db="EMBL/GenBank/DDBJ databases">
        <authorList>
            <person name="Chiriac C."/>
            <person name="Salcher M."/>
            <person name="Ghai R."/>
            <person name="Kavagutti S V."/>
        </authorList>
    </citation>
    <scope>NUCLEOTIDE SEQUENCE</scope>
</reference>
<evidence type="ECO:0000256" key="1">
    <source>
        <dbReference type="SAM" id="Phobius"/>
    </source>
</evidence>
<dbReference type="InterPro" id="IPR050879">
    <property type="entry name" value="Acyltransferase_3"/>
</dbReference>
<name>A0A6J6FU04_9ZZZZ</name>
<keyword evidence="1" id="KW-0472">Membrane</keyword>
<organism evidence="3">
    <name type="scientific">freshwater metagenome</name>
    <dbReference type="NCBI Taxonomy" id="449393"/>
    <lineage>
        <taxon>unclassified sequences</taxon>
        <taxon>metagenomes</taxon>
        <taxon>ecological metagenomes</taxon>
    </lineage>
</organism>
<keyword evidence="1" id="KW-0812">Transmembrane</keyword>
<evidence type="ECO:0000259" key="2">
    <source>
        <dbReference type="Pfam" id="PF01757"/>
    </source>
</evidence>
<feature type="transmembrane region" description="Helical" evidence="1">
    <location>
        <begin position="251"/>
        <end position="270"/>
    </location>
</feature>
<dbReference type="GO" id="GO:0009103">
    <property type="term" value="P:lipopolysaccharide biosynthetic process"/>
    <property type="evidence" value="ECO:0007669"/>
    <property type="project" value="TreeGrafter"/>
</dbReference>
<dbReference type="PANTHER" id="PTHR23028:SF53">
    <property type="entry name" value="ACYL_TRANSF_3 DOMAIN-CONTAINING PROTEIN"/>
    <property type="match status" value="1"/>
</dbReference>
<keyword evidence="1" id="KW-1133">Transmembrane helix</keyword>
<dbReference type="InterPro" id="IPR002656">
    <property type="entry name" value="Acyl_transf_3_dom"/>
</dbReference>
<dbReference type="GO" id="GO:0016020">
    <property type="term" value="C:membrane"/>
    <property type="evidence" value="ECO:0007669"/>
    <property type="project" value="TreeGrafter"/>
</dbReference>
<protein>
    <submittedName>
        <fullName evidence="3">Unannotated protein</fullName>
    </submittedName>
</protein>
<dbReference type="GO" id="GO:0016747">
    <property type="term" value="F:acyltransferase activity, transferring groups other than amino-acyl groups"/>
    <property type="evidence" value="ECO:0007669"/>
    <property type="project" value="InterPro"/>
</dbReference>
<dbReference type="Pfam" id="PF01757">
    <property type="entry name" value="Acyl_transf_3"/>
    <property type="match status" value="1"/>
</dbReference>
<feature type="transmembrane region" description="Helical" evidence="1">
    <location>
        <begin position="348"/>
        <end position="366"/>
    </location>
</feature>
<feature type="transmembrane region" description="Helical" evidence="1">
    <location>
        <begin position="282"/>
        <end position="304"/>
    </location>
</feature>
<feature type="transmembrane region" description="Helical" evidence="1">
    <location>
        <begin position="163"/>
        <end position="185"/>
    </location>
</feature>